<reference evidence="1 2" key="1">
    <citation type="submission" date="2016-10" db="EMBL/GenBank/DDBJ databases">
        <authorList>
            <person name="de Groot N.N."/>
        </authorList>
    </citation>
    <scope>NUCLEOTIDE SEQUENCE [LARGE SCALE GENOMIC DNA]</scope>
    <source>
        <strain evidence="1 2">CPCC 202699</strain>
    </source>
</reference>
<protein>
    <submittedName>
        <fullName evidence="1">Acetoacetate decarboxylase (ADC)</fullName>
    </submittedName>
</protein>
<organism evidence="1 2">
    <name type="scientific">Amycolatopsis xylanica</name>
    <dbReference type="NCBI Taxonomy" id="589385"/>
    <lineage>
        <taxon>Bacteria</taxon>
        <taxon>Bacillati</taxon>
        <taxon>Actinomycetota</taxon>
        <taxon>Actinomycetes</taxon>
        <taxon>Pseudonocardiales</taxon>
        <taxon>Pseudonocardiaceae</taxon>
        <taxon>Amycolatopsis</taxon>
    </lineage>
</organism>
<gene>
    <name evidence="1" type="ORF">SAMN05421504_105430</name>
</gene>
<keyword evidence="2" id="KW-1185">Reference proteome</keyword>
<dbReference type="STRING" id="589385.SAMN05421504_105430"/>
<evidence type="ECO:0000313" key="2">
    <source>
        <dbReference type="Proteomes" id="UP000199515"/>
    </source>
</evidence>
<name>A0A1H3JKA6_9PSEU</name>
<dbReference type="RefSeq" id="WP_091292666.1">
    <property type="nucleotide sequence ID" value="NZ_FNON01000005.1"/>
</dbReference>
<dbReference type="EMBL" id="FNON01000005">
    <property type="protein sequence ID" value="SDY39838.1"/>
    <property type="molecule type" value="Genomic_DNA"/>
</dbReference>
<dbReference type="SUPFAM" id="SSF160104">
    <property type="entry name" value="Acetoacetate decarboxylase-like"/>
    <property type="match status" value="1"/>
</dbReference>
<dbReference type="AlphaFoldDB" id="A0A1H3JKA6"/>
<dbReference type="Gene3D" id="2.40.400.10">
    <property type="entry name" value="Acetoacetate decarboxylase-like"/>
    <property type="match status" value="1"/>
</dbReference>
<dbReference type="Pfam" id="PF06314">
    <property type="entry name" value="ADC"/>
    <property type="match status" value="1"/>
</dbReference>
<evidence type="ECO:0000313" key="1">
    <source>
        <dbReference type="EMBL" id="SDY39838.1"/>
    </source>
</evidence>
<dbReference type="Proteomes" id="UP000199515">
    <property type="component" value="Unassembled WGS sequence"/>
</dbReference>
<dbReference type="InterPro" id="IPR023375">
    <property type="entry name" value="ADC_dom_sf"/>
</dbReference>
<dbReference type="InterPro" id="IPR010451">
    <property type="entry name" value="Acetoacetate_decarboxylase"/>
</dbReference>
<sequence length="201" mass="21650">MTYPPEPWNLAGQAYLSIWRVPADRLPELPEGVKPVLLGGRAQVFTAWVDYQPPGQLSYHELLATVAVHGPRVSSSITDIWVDSEISLAGGRELWGIPKDLATLAFTHGKTFTASAALEDGWIATAAFTPRLGLPVAAPAAFDVVQTLKGDLKRSPVRAKARPHLASADWSVNPDGPLGYLAGHRPALSLHVRDFSLRFGG</sequence>
<accession>A0A1H3JKA6</accession>
<proteinExistence type="predicted"/>
<dbReference type="OrthoDB" id="834556at2"/>
<dbReference type="GO" id="GO:0016829">
    <property type="term" value="F:lyase activity"/>
    <property type="evidence" value="ECO:0007669"/>
    <property type="project" value="InterPro"/>
</dbReference>